<dbReference type="EMBL" id="REFS01000006">
    <property type="protein sequence ID" value="RMB12906.1"/>
    <property type="molecule type" value="Genomic_DNA"/>
</dbReference>
<comment type="caution">
    <text evidence="3">The sequence shown here is derived from an EMBL/GenBank/DDBJ whole genome shotgun (WGS) entry which is preliminary data.</text>
</comment>
<feature type="compositionally biased region" description="Low complexity" evidence="1">
    <location>
        <begin position="37"/>
        <end position="57"/>
    </location>
</feature>
<sequence>MGEGADVNRRSFLARCGTSLGAGAGCLDSTAGERRTGTPTVTDTPTATDTAAPTDTASLESADTERHASPHEFVHVEQVSNRTATAAPANETATFENLSRQRRRTFRAALQRERVAADGWSFYNESRPTYVRYNGTWFRVFVAVH</sequence>
<evidence type="ECO:0000259" key="2">
    <source>
        <dbReference type="Pfam" id="PF25934"/>
    </source>
</evidence>
<feature type="domain" description="DUF7979" evidence="2">
    <location>
        <begin position="82"/>
        <end position="140"/>
    </location>
</feature>
<protein>
    <recommendedName>
        <fullName evidence="2">DUF7979 domain-containing protein</fullName>
    </recommendedName>
</protein>
<feature type="region of interest" description="Disordered" evidence="1">
    <location>
        <begin position="19"/>
        <end position="68"/>
    </location>
</feature>
<evidence type="ECO:0000256" key="1">
    <source>
        <dbReference type="SAM" id="MobiDB-lite"/>
    </source>
</evidence>
<organism evidence="3 4">
    <name type="scientific">Haloplanus aerogenes</name>
    <dbReference type="NCBI Taxonomy" id="660522"/>
    <lineage>
        <taxon>Archaea</taxon>
        <taxon>Methanobacteriati</taxon>
        <taxon>Methanobacteriota</taxon>
        <taxon>Stenosarchaea group</taxon>
        <taxon>Halobacteria</taxon>
        <taxon>Halobacteriales</taxon>
        <taxon>Haloferacaceae</taxon>
        <taxon>Haloplanus</taxon>
    </lineage>
</organism>
<dbReference type="Proteomes" id="UP000277326">
    <property type="component" value="Unassembled WGS sequence"/>
</dbReference>
<evidence type="ECO:0000313" key="4">
    <source>
        <dbReference type="Proteomes" id="UP000277326"/>
    </source>
</evidence>
<proteinExistence type="predicted"/>
<gene>
    <name evidence="3" type="ORF">ATH50_3062</name>
</gene>
<dbReference type="AlphaFoldDB" id="A0A3M0CZB6"/>
<name>A0A3M0CZB6_9EURY</name>
<reference evidence="3 4" key="1">
    <citation type="journal article" date="2015" name="Stand. Genomic Sci.">
        <title>Genomic Encyclopedia of Bacterial and Archaeal Type Strains, Phase III: the genomes of soil and plant-associated and newly described type strains.</title>
        <authorList>
            <person name="Whitman W.B."/>
            <person name="Woyke T."/>
            <person name="Klenk H.P."/>
            <person name="Zhou Y."/>
            <person name="Lilburn T.G."/>
            <person name="Beck B.J."/>
            <person name="De Vos P."/>
            <person name="Vandamme P."/>
            <person name="Eisen J.A."/>
            <person name="Garrity G."/>
            <person name="Hugenholtz P."/>
            <person name="Kyrpides N.C."/>
        </authorList>
    </citation>
    <scope>NUCLEOTIDE SEQUENCE [LARGE SCALE GENOMIC DNA]</scope>
    <source>
        <strain evidence="3 4">CGMCC 1.10124</strain>
    </source>
</reference>
<accession>A0A3M0CZB6</accession>
<evidence type="ECO:0000313" key="3">
    <source>
        <dbReference type="EMBL" id="RMB12906.1"/>
    </source>
</evidence>
<dbReference type="Pfam" id="PF25934">
    <property type="entry name" value="DUF7979"/>
    <property type="match status" value="1"/>
</dbReference>
<dbReference type="InterPro" id="IPR058285">
    <property type="entry name" value="DUF7979"/>
</dbReference>